<keyword evidence="1" id="KW-0238">DNA-binding</keyword>
<dbReference type="Pfam" id="PF06224">
    <property type="entry name" value="AlkZ-like"/>
    <property type="match status" value="1"/>
</dbReference>
<protein>
    <submittedName>
        <fullName evidence="1">Winged helix DNA-binding domain-containing protein</fullName>
    </submittedName>
</protein>
<proteinExistence type="predicted"/>
<evidence type="ECO:0000313" key="1">
    <source>
        <dbReference type="EMBL" id="MFC6087342.1"/>
    </source>
</evidence>
<dbReference type="InterPro" id="IPR009351">
    <property type="entry name" value="AlkZ-like"/>
</dbReference>
<gene>
    <name evidence="1" type="ORF">ACFP1K_39675</name>
</gene>
<accession>A0ABW1NYC5</accession>
<dbReference type="Proteomes" id="UP001596137">
    <property type="component" value="Unassembled WGS sequence"/>
</dbReference>
<name>A0ABW1NYC5_9ACTN</name>
<sequence>MTPHEIGLLRLVAQRIAGPGTATPADAVRLLGAMQAQDPTGAILSVALRTEGGTRQAVQAAYDAGEIVKSWPMRGTLHLVAAEDLPWLLPLTTPRILGGHTARLAELGLDARALGRARELAEEALSGGRSLRRADLMAVWDKGGLETTGQRGYHMLGNLSQSGVLCFGPTLDGEQAVVLIEEWIPNPRELARDEALGELATRYFLGHGPATLKDFMRWAHQLTGDARTGLTLARPALANAEVDGTEYFMAPGTPDLLSAHRAEAEGLFLLPGFDEYVLGYQNRSAVLAPEFADRIVPGGNGVFRPTVVNAGQIIGTWKQTIRTKTRTITPTPFTTFPKGVPEAIDTAYAALP</sequence>
<dbReference type="PANTHER" id="PTHR38479">
    <property type="entry name" value="LMO0824 PROTEIN"/>
    <property type="match status" value="1"/>
</dbReference>
<organism evidence="1 2">
    <name type="scientific">Sphaerisporangium aureirubrum</name>
    <dbReference type="NCBI Taxonomy" id="1544736"/>
    <lineage>
        <taxon>Bacteria</taxon>
        <taxon>Bacillati</taxon>
        <taxon>Actinomycetota</taxon>
        <taxon>Actinomycetes</taxon>
        <taxon>Streptosporangiales</taxon>
        <taxon>Streptosporangiaceae</taxon>
        <taxon>Sphaerisporangium</taxon>
    </lineage>
</organism>
<comment type="caution">
    <text evidence="1">The sequence shown here is derived from an EMBL/GenBank/DDBJ whole genome shotgun (WGS) entry which is preliminary data.</text>
</comment>
<evidence type="ECO:0000313" key="2">
    <source>
        <dbReference type="Proteomes" id="UP001596137"/>
    </source>
</evidence>
<dbReference type="GO" id="GO:0003677">
    <property type="term" value="F:DNA binding"/>
    <property type="evidence" value="ECO:0007669"/>
    <property type="project" value="UniProtKB-KW"/>
</dbReference>
<dbReference type="RefSeq" id="WP_380763502.1">
    <property type="nucleotide sequence ID" value="NZ_JBHSRF010000132.1"/>
</dbReference>
<keyword evidence="2" id="KW-1185">Reference proteome</keyword>
<reference evidence="2" key="1">
    <citation type="journal article" date="2019" name="Int. J. Syst. Evol. Microbiol.">
        <title>The Global Catalogue of Microorganisms (GCM) 10K type strain sequencing project: providing services to taxonomists for standard genome sequencing and annotation.</title>
        <authorList>
            <consortium name="The Broad Institute Genomics Platform"/>
            <consortium name="The Broad Institute Genome Sequencing Center for Infectious Disease"/>
            <person name="Wu L."/>
            <person name="Ma J."/>
        </authorList>
    </citation>
    <scope>NUCLEOTIDE SEQUENCE [LARGE SCALE GENOMIC DNA]</scope>
    <source>
        <strain evidence="2">JCM 30346</strain>
    </source>
</reference>
<dbReference type="PANTHER" id="PTHR38479:SF2">
    <property type="entry name" value="WINGED HELIX DNA-BINDING DOMAIN-CONTAINING PROTEIN"/>
    <property type="match status" value="1"/>
</dbReference>
<dbReference type="EMBL" id="JBHSRF010000132">
    <property type="protein sequence ID" value="MFC6087342.1"/>
    <property type="molecule type" value="Genomic_DNA"/>
</dbReference>